<feature type="compositionally biased region" description="Basic and acidic residues" evidence="17">
    <location>
        <begin position="215"/>
        <end position="244"/>
    </location>
</feature>
<dbReference type="GO" id="GO:0031175">
    <property type="term" value="P:neuron projection development"/>
    <property type="evidence" value="ECO:0007669"/>
    <property type="project" value="TreeGrafter"/>
</dbReference>
<dbReference type="Pfam" id="PF17817">
    <property type="entry name" value="PDZ_5"/>
    <property type="match status" value="1"/>
</dbReference>
<dbReference type="InterPro" id="IPR036034">
    <property type="entry name" value="PDZ_sf"/>
</dbReference>
<dbReference type="InterPro" id="IPR001660">
    <property type="entry name" value="SAM"/>
</dbReference>
<feature type="compositionally biased region" description="Basic and acidic residues" evidence="17">
    <location>
        <begin position="1280"/>
        <end position="1290"/>
    </location>
</feature>
<evidence type="ECO:0000313" key="20">
    <source>
        <dbReference type="EMBL" id="KAK2191048.1"/>
    </source>
</evidence>
<evidence type="ECO:0000256" key="12">
    <source>
        <dbReference type="ARBA" id="ARBA00067399"/>
    </source>
</evidence>
<dbReference type="GO" id="GO:0005737">
    <property type="term" value="C:cytoplasm"/>
    <property type="evidence" value="ECO:0007669"/>
    <property type="project" value="TreeGrafter"/>
</dbReference>
<evidence type="ECO:0000313" key="21">
    <source>
        <dbReference type="Proteomes" id="UP001209878"/>
    </source>
</evidence>
<evidence type="ECO:0000256" key="2">
    <source>
        <dbReference type="ARBA" id="ARBA00022473"/>
    </source>
</evidence>
<feature type="region of interest" description="Disordered" evidence="17">
    <location>
        <begin position="345"/>
        <end position="413"/>
    </location>
</feature>
<keyword evidence="4" id="KW-0597">Phosphoprotein</keyword>
<evidence type="ECO:0000256" key="11">
    <source>
        <dbReference type="ARBA" id="ARBA00034103"/>
    </source>
</evidence>
<feature type="compositionally biased region" description="Polar residues" evidence="17">
    <location>
        <begin position="1330"/>
        <end position="1340"/>
    </location>
</feature>
<evidence type="ECO:0000256" key="14">
    <source>
        <dbReference type="ARBA" id="ARBA00077125"/>
    </source>
</evidence>
<dbReference type="FunFam" id="2.30.42.10:FF:000010">
    <property type="entry name" value="Neurabin-1 isoform 1"/>
    <property type="match status" value="1"/>
</dbReference>
<dbReference type="SMART" id="SM00228">
    <property type="entry name" value="PDZ"/>
    <property type="match status" value="1"/>
</dbReference>
<evidence type="ECO:0000256" key="7">
    <source>
        <dbReference type="ARBA" id="ARBA00023018"/>
    </source>
</evidence>
<feature type="compositionally biased region" description="Polar residues" evidence="17">
    <location>
        <begin position="606"/>
        <end position="618"/>
    </location>
</feature>
<dbReference type="PANTHER" id="PTHR16154">
    <property type="entry name" value="NEURABIN"/>
    <property type="match status" value="1"/>
</dbReference>
<dbReference type="GO" id="GO:0019722">
    <property type="term" value="P:calcium-mediated signaling"/>
    <property type="evidence" value="ECO:0007669"/>
    <property type="project" value="TreeGrafter"/>
</dbReference>
<feature type="coiled-coil region" evidence="16">
    <location>
        <begin position="1007"/>
        <end position="1159"/>
    </location>
</feature>
<dbReference type="CDD" id="cd09512">
    <property type="entry name" value="SAM_Neurabin-like"/>
    <property type="match status" value="1"/>
</dbReference>
<name>A0AAD9UIR2_RIDPI</name>
<comment type="caution">
    <text evidence="20">The sequence shown here is derived from an EMBL/GenBank/DDBJ whole genome shotgun (WGS) entry which is preliminary data.</text>
</comment>
<dbReference type="GO" id="GO:0014069">
    <property type="term" value="C:postsynaptic density"/>
    <property type="evidence" value="ECO:0007669"/>
    <property type="project" value="TreeGrafter"/>
</dbReference>
<feature type="domain" description="PDZ" evidence="19">
    <location>
        <begin position="787"/>
        <end position="875"/>
    </location>
</feature>
<dbReference type="EMBL" id="JAODUO010000061">
    <property type="protein sequence ID" value="KAK2191048.1"/>
    <property type="molecule type" value="Genomic_DNA"/>
</dbReference>
<keyword evidence="7" id="KW-0770">Synapse</keyword>
<feature type="compositionally biased region" description="Low complexity" evidence="17">
    <location>
        <begin position="1362"/>
        <end position="1371"/>
    </location>
</feature>
<feature type="compositionally biased region" description="Low complexity" evidence="17">
    <location>
        <begin position="271"/>
        <end position="291"/>
    </location>
</feature>
<comment type="subcellular location">
    <subcellularLocation>
        <location evidence="1">Cytoplasm</location>
        <location evidence="1">Cytoskeleton</location>
    </subcellularLocation>
    <subcellularLocation>
        <location evidence="11">Synapse</location>
    </subcellularLocation>
</comment>
<dbReference type="SUPFAM" id="SSF47769">
    <property type="entry name" value="SAM/Pointed domain"/>
    <property type="match status" value="1"/>
</dbReference>
<feature type="compositionally biased region" description="Polar residues" evidence="17">
    <location>
        <begin position="380"/>
        <end position="392"/>
    </location>
</feature>
<evidence type="ECO:0000256" key="9">
    <source>
        <dbReference type="ARBA" id="ARBA00023203"/>
    </source>
</evidence>
<reference evidence="20" key="1">
    <citation type="journal article" date="2023" name="Mol. Biol. Evol.">
        <title>Third-Generation Sequencing Reveals the Adaptive Role of the Epigenome in Three Deep-Sea Polychaetes.</title>
        <authorList>
            <person name="Perez M."/>
            <person name="Aroh O."/>
            <person name="Sun Y."/>
            <person name="Lan Y."/>
            <person name="Juniper S.K."/>
            <person name="Young C.R."/>
            <person name="Angers B."/>
            <person name="Qian P.Y."/>
        </authorList>
    </citation>
    <scope>NUCLEOTIDE SEQUENCE</scope>
    <source>
        <strain evidence="20">R07B-5</strain>
    </source>
</reference>
<dbReference type="InterPro" id="IPR040645">
    <property type="entry name" value="Neurabin-1/2_PDZ"/>
</dbReference>
<evidence type="ECO:0000256" key="16">
    <source>
        <dbReference type="SAM" id="Coils"/>
    </source>
</evidence>
<feature type="region of interest" description="Disordered" evidence="17">
    <location>
        <begin position="508"/>
        <end position="532"/>
    </location>
</feature>
<feature type="region of interest" description="Disordered" evidence="17">
    <location>
        <begin position="440"/>
        <end position="493"/>
    </location>
</feature>
<dbReference type="Pfam" id="PF07647">
    <property type="entry name" value="SAM_2"/>
    <property type="match status" value="1"/>
</dbReference>
<evidence type="ECO:0000256" key="1">
    <source>
        <dbReference type="ARBA" id="ARBA00004245"/>
    </source>
</evidence>
<feature type="compositionally biased region" description="Basic and acidic residues" evidence="17">
    <location>
        <begin position="134"/>
        <end position="144"/>
    </location>
</feature>
<feature type="compositionally biased region" description="Polar residues" evidence="17">
    <location>
        <begin position="1438"/>
        <end position="1451"/>
    </location>
</feature>
<gene>
    <name evidence="20" type="ORF">NP493_60g01028</name>
</gene>
<keyword evidence="3" id="KW-0963">Cytoplasm</keyword>
<keyword evidence="2" id="KW-0217">Developmental protein</keyword>
<evidence type="ECO:0000256" key="5">
    <source>
        <dbReference type="ARBA" id="ARBA00022782"/>
    </source>
</evidence>
<dbReference type="SMART" id="SM00454">
    <property type="entry name" value="SAM"/>
    <property type="match status" value="1"/>
</dbReference>
<evidence type="ECO:0000256" key="8">
    <source>
        <dbReference type="ARBA" id="ARBA00023054"/>
    </source>
</evidence>
<evidence type="ECO:0000256" key="3">
    <source>
        <dbReference type="ARBA" id="ARBA00022490"/>
    </source>
</evidence>
<feature type="region of interest" description="Disordered" evidence="17">
    <location>
        <begin position="1159"/>
        <end position="1454"/>
    </location>
</feature>
<dbReference type="Gene3D" id="1.10.150.50">
    <property type="entry name" value="Transcription Factor, Ets-1"/>
    <property type="match status" value="1"/>
</dbReference>
<dbReference type="InterPro" id="IPR013761">
    <property type="entry name" value="SAM/pointed_sf"/>
</dbReference>
<feature type="compositionally biased region" description="Basic and acidic residues" evidence="17">
    <location>
        <begin position="1619"/>
        <end position="1640"/>
    </location>
</feature>
<feature type="compositionally biased region" description="Low complexity" evidence="17">
    <location>
        <begin position="367"/>
        <end position="377"/>
    </location>
</feature>
<evidence type="ECO:0000256" key="13">
    <source>
        <dbReference type="ARBA" id="ARBA00076637"/>
    </source>
</evidence>
<feature type="region of interest" description="Disordered" evidence="17">
    <location>
        <begin position="1619"/>
        <end position="1651"/>
    </location>
</feature>
<feature type="domain" description="SAM" evidence="18">
    <location>
        <begin position="1555"/>
        <end position="1618"/>
    </location>
</feature>
<dbReference type="CDD" id="cd06790">
    <property type="entry name" value="PDZ_neurabin-like"/>
    <property type="match status" value="1"/>
</dbReference>
<feature type="compositionally biased region" description="Pro residues" evidence="17">
    <location>
        <begin position="940"/>
        <end position="952"/>
    </location>
</feature>
<accession>A0AAD9UIR2</accession>
<feature type="compositionally biased region" description="Basic and acidic residues" evidence="17">
    <location>
        <begin position="27"/>
        <end position="40"/>
    </location>
</feature>
<feature type="compositionally biased region" description="Polar residues" evidence="17">
    <location>
        <begin position="148"/>
        <end position="159"/>
    </location>
</feature>
<dbReference type="FunFam" id="1.10.150.50:FF:000008">
    <property type="entry name" value="Neurabin-1 isoform 1-like protein"/>
    <property type="match status" value="1"/>
</dbReference>
<feature type="compositionally biased region" description="Polar residues" evidence="17">
    <location>
        <begin position="482"/>
        <end position="493"/>
    </location>
</feature>
<keyword evidence="10" id="KW-0206">Cytoskeleton</keyword>
<sequence>MSASRVATGGRSAVGPQRVMSIPEKNYMYDHKAMGDKSPKDGVTSLRSKVAQLKHVFQGEGDAGGSPRHNVSSPSPRSPDHALLKMRSKSLSDQPAKRTELIDPTGMEPQKYFEATNHVERFRYTRAIFAQMEEKSRLEQDKARILQQHHNQNRALSPNQERKRASSDASVMDDVNGQRSHRTGGTLMDGRKHLGSMDSLDDNGGNRGCQRQAKLLHEMSHSEGDLSRDLSRDLSHEKSRDVQHMESPWASKRAMSSQEQPVERQVQHSMRGPSSGERTSSSEHSLPPSYSQHIREKRAAAAAAAAAAASVSKVTSTAVVTMANSNKQPELPQYPDSVAVDTATVATVTSSSHSKRDAKPELPPYPSRSVTSSSVVRLGNATSSPTRTTQDSGGDDRPQVVMRRSHVNRENRDAYGLILLPKRRSRDDARLSKEEIEASLSQADRYWRESADSTGATDAVATMMDSTHSSGSGEEMAHSDSGHNLSHSPTDHNAAQKAWAAMYALNSDTECREGEPTSLDQTGDRTSHRLSMDSNVEEVIALSSPAVPKDEVLEEPFRHHNRSPSPQHIAMERHSTEEAALDLARQEEKESRSSVTKTTLEDWITQGDSSNTDMSSSMVAKDEEENSTDLETSEEKGVEEEREKDEYGLNKREQGDGHEEPAELIVDVTDVPEEDGMDMVNQIWDQYFDYSVDQSTRFEPADDSSIEYLDGGSFVYEVEGLPDADPDDEFYPNAKKPSRVKFSSSPIKVCSTYSVEDYDRKNEDIDPMAASAEYELEKRVERMDVFEVELQKGPDGLGLSIIGMGVGADAGLEKLGIFIKTLTEGGAAQRDGRIQVNDQIIEVDGKSLVGVTQAYAASVLRNTSGNVKFLIGREKDPSKSEVARLIQQSIEQDQKRAEMRQRQAAAWQQDHVRQQQLQQQQRLTDDNESQSVSGESDTQAPPPLPDSPPPFSPSDDSPAKEAPESQTAFTGEGPLSPMDTDSLEMLTPGDTSSAATTPDLDPQQLFIKLKEAQYKNALSEAELAKLKAKMILLENAEMQKKHYEKKCEDMAYRLRETEKSLQALQKEVATYRDVLEGSQGEYIRLEKKLQGEYNVLNKKYHKAKKLMKAFQQRERETQEEREATIQQYAEMEQQYNSIVKKLKDKIFELEKDLRDTQLAAGLPSNSQPPVAPSPVLPLKCQSRPLMSRPPIIADDFSEMSSDSEMSSPEHLDDDVCENGNRNTEKKPSLSSVPETELLDTSASKEKTYLVASGPMASRRLPTRRGSGASQDNEEDDEDSPFAKHDSDSTVRKNNKWKLLTTRGRNDYSPPAYTPPPVPSGRGNHLRGNVGVSTSQVTALKQTKPHVTPLEMLNTAEDRDTQSDTSSISQSSYDPNMPEFSGMASEIPDSQAPAEESDSGGITLVSSKVRQTDTPSSGGVTLVATRPRPEDAARLPTSLPLSGKSSHGQSKADNGGITLMSKKVLAHEYSDSGGITLVSARSLDHGFGGTKLDVQASGMTASSPMVSEYTMDGASHTYNIAAAKLTEDNVSSSSSASSQPKKTSGGQYQSCPVLEWTPQQVCHWLLACNLDKYTKEFMSKGVDGQQLLQLDGTKLKALGVVSANDRTTLKKKVKDLKTALEKERKQQEREQKARDKLEKQASGKKKKFVFGK</sequence>
<keyword evidence="5" id="KW-0221">Differentiation</keyword>
<keyword evidence="21" id="KW-1185">Reference proteome</keyword>
<keyword evidence="9" id="KW-0009">Actin-binding</keyword>
<feature type="compositionally biased region" description="Polar residues" evidence="17">
    <location>
        <begin position="929"/>
        <end position="939"/>
    </location>
</feature>
<evidence type="ECO:0000256" key="15">
    <source>
        <dbReference type="ARBA" id="ARBA00082439"/>
    </source>
</evidence>
<dbReference type="PANTHER" id="PTHR16154:SF6">
    <property type="entry name" value="SPINOPHILIN, ISOFORM J"/>
    <property type="match status" value="1"/>
</dbReference>
<feature type="region of interest" description="Disordered" evidence="17">
    <location>
        <begin position="1"/>
        <end position="109"/>
    </location>
</feature>
<evidence type="ECO:0000259" key="19">
    <source>
        <dbReference type="PROSITE" id="PS50106"/>
    </source>
</evidence>
<proteinExistence type="predicted"/>
<dbReference type="PROSITE" id="PS50106">
    <property type="entry name" value="PDZ"/>
    <property type="match status" value="1"/>
</dbReference>
<feature type="compositionally biased region" description="Basic residues" evidence="17">
    <location>
        <begin position="1641"/>
        <end position="1651"/>
    </location>
</feature>
<feature type="compositionally biased region" description="Polar residues" evidence="17">
    <location>
        <begin position="1403"/>
        <end position="1418"/>
    </location>
</feature>
<evidence type="ECO:0000259" key="18">
    <source>
        <dbReference type="PROSITE" id="PS50105"/>
    </source>
</evidence>
<feature type="region of interest" description="Disordered" evidence="17">
    <location>
        <begin position="134"/>
        <end position="298"/>
    </location>
</feature>
<evidence type="ECO:0000256" key="4">
    <source>
        <dbReference type="ARBA" id="ARBA00022553"/>
    </source>
</evidence>
<evidence type="ECO:0000256" key="17">
    <source>
        <dbReference type="SAM" id="MobiDB-lite"/>
    </source>
</evidence>
<dbReference type="Proteomes" id="UP001209878">
    <property type="component" value="Unassembled WGS sequence"/>
</dbReference>
<dbReference type="GO" id="GO:0030425">
    <property type="term" value="C:dendrite"/>
    <property type="evidence" value="ECO:0007669"/>
    <property type="project" value="TreeGrafter"/>
</dbReference>
<dbReference type="GO" id="GO:0051015">
    <property type="term" value="F:actin filament binding"/>
    <property type="evidence" value="ECO:0007669"/>
    <property type="project" value="TreeGrafter"/>
</dbReference>
<keyword evidence="8 16" id="KW-0175">Coiled coil</keyword>
<dbReference type="InterPro" id="IPR001478">
    <property type="entry name" value="PDZ"/>
</dbReference>
<dbReference type="GO" id="GO:0015629">
    <property type="term" value="C:actin cytoskeleton"/>
    <property type="evidence" value="ECO:0007669"/>
    <property type="project" value="TreeGrafter"/>
</dbReference>
<protein>
    <recommendedName>
        <fullName evidence="12">Neurabin-1</fullName>
    </recommendedName>
    <alternativeName>
        <fullName evidence="14">Neurabin-I</fullName>
    </alternativeName>
    <alternativeName>
        <fullName evidence="13">Neural tissue-specific F-actin-binding protein I</fullName>
    </alternativeName>
    <alternativeName>
        <fullName evidence="15">Protein phosphatase 1 regulatory subunit 9A</fullName>
    </alternativeName>
</protein>
<feature type="region of interest" description="Disordered" evidence="17">
    <location>
        <begin position="558"/>
        <end position="663"/>
    </location>
</feature>
<feature type="compositionally biased region" description="Polar residues" evidence="17">
    <location>
        <begin position="1228"/>
        <end position="1241"/>
    </location>
</feature>
<feature type="compositionally biased region" description="Basic and acidic residues" evidence="17">
    <location>
        <begin position="633"/>
        <end position="661"/>
    </location>
</feature>
<dbReference type="SUPFAM" id="SSF50156">
    <property type="entry name" value="PDZ domain-like"/>
    <property type="match status" value="1"/>
</dbReference>
<feature type="compositionally biased region" description="Acidic residues" evidence="17">
    <location>
        <begin position="622"/>
        <end position="632"/>
    </location>
</feature>
<feature type="compositionally biased region" description="Basic and acidic residues" evidence="17">
    <location>
        <begin position="522"/>
        <end position="531"/>
    </location>
</feature>
<dbReference type="GO" id="GO:0007015">
    <property type="term" value="P:actin filament organization"/>
    <property type="evidence" value="ECO:0007669"/>
    <property type="project" value="TreeGrafter"/>
</dbReference>
<dbReference type="InterPro" id="IPR043446">
    <property type="entry name" value="Neurabin-like"/>
</dbReference>
<dbReference type="Pfam" id="PF00595">
    <property type="entry name" value="PDZ"/>
    <property type="match status" value="1"/>
</dbReference>
<dbReference type="PROSITE" id="PS50105">
    <property type="entry name" value="SAM_DOMAIN"/>
    <property type="match status" value="1"/>
</dbReference>
<dbReference type="Gene3D" id="2.30.42.10">
    <property type="match status" value="1"/>
</dbReference>
<feature type="region of interest" description="Disordered" evidence="17">
    <location>
        <begin position="893"/>
        <end position="999"/>
    </location>
</feature>
<organism evidence="20 21">
    <name type="scientific">Ridgeia piscesae</name>
    <name type="common">Tubeworm</name>
    <dbReference type="NCBI Taxonomy" id="27915"/>
    <lineage>
        <taxon>Eukaryota</taxon>
        <taxon>Metazoa</taxon>
        <taxon>Spiralia</taxon>
        <taxon>Lophotrochozoa</taxon>
        <taxon>Annelida</taxon>
        <taxon>Polychaeta</taxon>
        <taxon>Sedentaria</taxon>
        <taxon>Canalipalpata</taxon>
        <taxon>Sabellida</taxon>
        <taxon>Siboglinidae</taxon>
        <taxon>Ridgeia</taxon>
    </lineage>
</organism>
<keyword evidence="6" id="KW-0524">Neurogenesis</keyword>
<evidence type="ECO:0000256" key="6">
    <source>
        <dbReference type="ARBA" id="ARBA00022902"/>
    </source>
</evidence>
<evidence type="ECO:0000256" key="10">
    <source>
        <dbReference type="ARBA" id="ARBA00023212"/>
    </source>
</evidence>